<name>A0A0V7ZQQ7_9CYAN</name>
<reference evidence="9 10" key="1">
    <citation type="journal article" date="2015" name="Genome Announc.">
        <title>Draft Genome of the Euendolithic (true boring) Cyanobacterium Mastigocoleus testarum strain BC008.</title>
        <authorList>
            <person name="Guida B.S."/>
            <person name="Garcia-Pichel F."/>
        </authorList>
    </citation>
    <scope>NUCLEOTIDE SEQUENCE [LARGE SCALE GENOMIC DNA]</scope>
    <source>
        <strain evidence="9 10">BC008</strain>
    </source>
</reference>
<dbReference type="GO" id="GO:0016020">
    <property type="term" value="C:membrane"/>
    <property type="evidence" value="ECO:0007669"/>
    <property type="project" value="InterPro"/>
</dbReference>
<feature type="coiled-coil region" evidence="4">
    <location>
        <begin position="589"/>
        <end position="623"/>
    </location>
</feature>
<feature type="transmembrane region" description="Helical" evidence="5">
    <location>
        <begin position="347"/>
        <end position="367"/>
    </location>
</feature>
<keyword evidence="4" id="KW-0175">Coiled coil</keyword>
<feature type="domain" description="HAMP" evidence="8">
    <location>
        <begin position="370"/>
        <end position="422"/>
    </location>
</feature>
<evidence type="ECO:0000259" key="8">
    <source>
        <dbReference type="PROSITE" id="PS50885"/>
    </source>
</evidence>
<dbReference type="Gene3D" id="1.10.287.950">
    <property type="entry name" value="Methyl-accepting chemotaxis protein"/>
    <property type="match status" value="1"/>
</dbReference>
<comment type="similarity">
    <text evidence="2">Belongs to the methyl-accepting chemotaxis (MCP) protein family.</text>
</comment>
<dbReference type="PANTHER" id="PTHR32089:SF114">
    <property type="entry name" value="METHYL-ACCEPTING CHEMOTAXIS PROTEIN MCPB"/>
    <property type="match status" value="1"/>
</dbReference>
<evidence type="ECO:0000256" key="2">
    <source>
        <dbReference type="ARBA" id="ARBA00029447"/>
    </source>
</evidence>
<feature type="domain" description="HAMP" evidence="8">
    <location>
        <begin position="611"/>
        <end position="662"/>
    </location>
</feature>
<dbReference type="CDD" id="cd11386">
    <property type="entry name" value="MCP_signal"/>
    <property type="match status" value="1"/>
</dbReference>
<dbReference type="Proteomes" id="UP000053372">
    <property type="component" value="Unassembled WGS sequence"/>
</dbReference>
<dbReference type="GO" id="GO:0007165">
    <property type="term" value="P:signal transduction"/>
    <property type="evidence" value="ECO:0007669"/>
    <property type="project" value="UniProtKB-KW"/>
</dbReference>
<evidence type="ECO:0000313" key="10">
    <source>
        <dbReference type="Proteomes" id="UP000053372"/>
    </source>
</evidence>
<dbReference type="InterPro" id="IPR003660">
    <property type="entry name" value="HAMP_dom"/>
</dbReference>
<dbReference type="CDD" id="cd06225">
    <property type="entry name" value="HAMP"/>
    <property type="match status" value="2"/>
</dbReference>
<dbReference type="PROSITE" id="PS50885">
    <property type="entry name" value="HAMP"/>
    <property type="match status" value="2"/>
</dbReference>
<evidence type="ECO:0000259" key="6">
    <source>
        <dbReference type="PROSITE" id="PS50046"/>
    </source>
</evidence>
<dbReference type="PROSITE" id="PS50046">
    <property type="entry name" value="PHYTOCHROME_2"/>
    <property type="match status" value="1"/>
</dbReference>
<dbReference type="InterPro" id="IPR004089">
    <property type="entry name" value="MCPsignal_dom"/>
</dbReference>
<dbReference type="SUPFAM" id="SSF58104">
    <property type="entry name" value="Methyl-accepting chemotaxis protein (MCP) signaling domain"/>
    <property type="match status" value="1"/>
</dbReference>
<evidence type="ECO:0000256" key="1">
    <source>
        <dbReference type="ARBA" id="ARBA00023224"/>
    </source>
</evidence>
<dbReference type="Gene3D" id="6.10.340.10">
    <property type="match status" value="1"/>
</dbReference>
<evidence type="ECO:0000256" key="3">
    <source>
        <dbReference type="PROSITE-ProRule" id="PRU00284"/>
    </source>
</evidence>
<dbReference type="InterPro" id="IPR029016">
    <property type="entry name" value="GAF-like_dom_sf"/>
</dbReference>
<dbReference type="OrthoDB" id="419276at2"/>
<evidence type="ECO:0000259" key="7">
    <source>
        <dbReference type="PROSITE" id="PS50111"/>
    </source>
</evidence>
<dbReference type="PROSITE" id="PS50111">
    <property type="entry name" value="CHEMOTAXIS_TRANSDUC_2"/>
    <property type="match status" value="1"/>
</dbReference>
<comment type="caution">
    <text evidence="9">The sequence shown here is derived from an EMBL/GenBank/DDBJ whole genome shotgun (WGS) entry which is preliminary data.</text>
</comment>
<keyword evidence="10" id="KW-1185">Reference proteome</keyword>
<evidence type="ECO:0000313" key="9">
    <source>
        <dbReference type="EMBL" id="KST66550.1"/>
    </source>
</evidence>
<dbReference type="Pfam" id="PF00672">
    <property type="entry name" value="HAMP"/>
    <property type="match status" value="1"/>
</dbReference>
<dbReference type="Gene3D" id="3.30.450.40">
    <property type="match status" value="1"/>
</dbReference>
<keyword evidence="5" id="KW-0812">Transmembrane</keyword>
<sequence>MSILQRFYNLSIGRKQLVALVASELVSVIGIGVVGTSIISNSLRNQLSEQAKSEITVTDTNYNIKINQMGFGFRGQSDNAAIINAASIHESGRSITGGLRAQVKQILRNEIKAREIEYATLVGRDLRIVLNANSERSGEKFNPDNLVSDAIKTGQQIKATGIVSLSELTKESPPSLKAVKDYFNEGKALIRYTATPVKNRATRAIIGVLISGDVVNGKENIVKKTLEATGGGYSAIYQLQPTGEFVLASSLNQGKSENINRAIANLKLSSKGESLLIKAAQNPNGETVTDRIKLGDQTYTMAATAIPNRIIQGASRPQKSFGVEPPVGILVRGTPENALNQAIGKAVIIELLTVLFALTLIAIWAIILRRSIVTPIRNLQETAKKYANGDRTSRAQVFATDEVGELAVNFNRMADKITRQVIHQEKETKLALQLNNVAANIRETLNVDQILKATVSNTREALQLDRVIFYHCDNYNIPQLIAESVSYEWEAASESQFTQIQVTAEAKVGSVQVVENIESSDFSPEYLQQLHKLNVKSHLIAPIFVNKQLYGWLAAHQCSDYRQWEEIEINLFSQVAIQVGYALEQAELLQQIEQGMKNAEITSEEERKQKEALQMQLLELLDNIEGAAGGDLTVRADVGDGEIGTVADFFNSIVESLRSIVTQVKTSASQVNTAIGSNENAIRQLAEEALTQATEISHTLDAVDSMSQSMQKIAISAREAASVAGNAKTTATESSKAMDLTVQNILRLRTTVAETAKKVKRLGESTQEINRAVALINQISMQTNLLAINAGIEASRAGGEGQGFAVVAEEVGELAAKSANATKEIEKIVENIQRETSELAQAMELGTAQVVEGTKIVEGAKYSLTQILTVSQQIDSLVRSISGATTSQAETSQNVSELMKQIAGVSERTSTSSRQVSKSLQETVEISQELQEIVETFKVS</sequence>
<feature type="coiled-coil region" evidence="4">
    <location>
        <begin position="818"/>
        <end position="845"/>
    </location>
</feature>
<dbReference type="SUPFAM" id="SSF158472">
    <property type="entry name" value="HAMP domain-like"/>
    <property type="match status" value="1"/>
</dbReference>
<dbReference type="InterPro" id="IPR016132">
    <property type="entry name" value="Phyto_chromo_attachment"/>
</dbReference>
<feature type="domain" description="Phytochrome chromophore attachment site" evidence="6">
    <location>
        <begin position="446"/>
        <end position="578"/>
    </location>
</feature>
<keyword evidence="1 3" id="KW-0807">Transducer</keyword>
<dbReference type="RefSeq" id="WP_036264798.1">
    <property type="nucleotide sequence ID" value="NZ_LMTZ01000096.1"/>
</dbReference>
<feature type="domain" description="Methyl-accepting transducer" evidence="7">
    <location>
        <begin position="667"/>
        <end position="903"/>
    </location>
</feature>
<dbReference type="SMART" id="SM00304">
    <property type="entry name" value="HAMP"/>
    <property type="match status" value="2"/>
</dbReference>
<dbReference type="Pfam" id="PF01590">
    <property type="entry name" value="GAF"/>
    <property type="match status" value="1"/>
</dbReference>
<evidence type="ECO:0000256" key="5">
    <source>
        <dbReference type="SAM" id="Phobius"/>
    </source>
</evidence>
<dbReference type="SMART" id="SM00065">
    <property type="entry name" value="GAF"/>
    <property type="match status" value="1"/>
</dbReference>
<evidence type="ECO:0000256" key="4">
    <source>
        <dbReference type="SAM" id="Coils"/>
    </source>
</evidence>
<dbReference type="SUPFAM" id="SSF55781">
    <property type="entry name" value="GAF domain-like"/>
    <property type="match status" value="1"/>
</dbReference>
<dbReference type="Pfam" id="PF00015">
    <property type="entry name" value="MCPsignal"/>
    <property type="match status" value="1"/>
</dbReference>
<dbReference type="SMART" id="SM00283">
    <property type="entry name" value="MA"/>
    <property type="match status" value="1"/>
</dbReference>
<proteinExistence type="inferred from homology"/>
<organism evidence="9 10">
    <name type="scientific">Mastigocoleus testarum BC008</name>
    <dbReference type="NCBI Taxonomy" id="371196"/>
    <lineage>
        <taxon>Bacteria</taxon>
        <taxon>Bacillati</taxon>
        <taxon>Cyanobacteriota</taxon>
        <taxon>Cyanophyceae</taxon>
        <taxon>Nostocales</taxon>
        <taxon>Hapalosiphonaceae</taxon>
        <taxon>Mastigocoleus</taxon>
    </lineage>
</organism>
<keyword evidence="5" id="KW-0472">Membrane</keyword>
<protein>
    <submittedName>
        <fullName evidence="9">Chemotaxis protein</fullName>
    </submittedName>
</protein>
<dbReference type="EMBL" id="LMTZ01000096">
    <property type="protein sequence ID" value="KST66550.1"/>
    <property type="molecule type" value="Genomic_DNA"/>
</dbReference>
<dbReference type="PANTHER" id="PTHR32089">
    <property type="entry name" value="METHYL-ACCEPTING CHEMOTAXIS PROTEIN MCPB"/>
    <property type="match status" value="1"/>
</dbReference>
<feature type="transmembrane region" description="Helical" evidence="5">
    <location>
        <begin position="17"/>
        <end position="39"/>
    </location>
</feature>
<dbReference type="AlphaFoldDB" id="A0A0V7ZQQ7"/>
<keyword evidence="5" id="KW-1133">Transmembrane helix</keyword>
<dbReference type="InterPro" id="IPR003018">
    <property type="entry name" value="GAF"/>
</dbReference>
<gene>
    <name evidence="9" type="ORF">BC008_43280</name>
</gene>
<accession>A0A0V7ZQQ7</accession>